<feature type="transmembrane region" description="Helical" evidence="1">
    <location>
        <begin position="261"/>
        <end position="282"/>
    </location>
</feature>
<dbReference type="AlphaFoldDB" id="A0A0Q0TZQ7"/>
<organism evidence="2 3">
    <name type="scientific">Corynebacterium lowii</name>
    <dbReference type="NCBI Taxonomy" id="1544413"/>
    <lineage>
        <taxon>Bacteria</taxon>
        <taxon>Bacillati</taxon>
        <taxon>Actinomycetota</taxon>
        <taxon>Actinomycetes</taxon>
        <taxon>Mycobacteriales</taxon>
        <taxon>Corynebacteriaceae</taxon>
        <taxon>Corynebacterium</taxon>
    </lineage>
</organism>
<evidence type="ECO:0000313" key="3">
    <source>
        <dbReference type="Proteomes" id="UP000050488"/>
    </source>
</evidence>
<sequence length="426" mass="46502">MTEAEATAYGRLKRKKRDLWWRVANLSVIPSFYALLIAFIVDLQPADDPFIERSALTNSRAFYNASAPTWAGIVLSFTLSLLVASAVSLRDPRGLRRASAGATITDTEGRAVHVDDIDAIDLRHQLVNVVGVVLPLAHVALTVLAIAWTWAPSMSADYSPAEVNIRLGVSWAFLLMGSVTAALMHQSDTLRTIRWKGERAELIEALRRHHGLDASDAPEKESTAPRVSLRYIASLALAQGLIALLLFWLVDQVWQQSIPLLIALCGLGLMLWVLGLGLAFLLDAALGARHGDVLLYQQRQHLPTTARSVRIPGAYPVISRAASAHLHWLHSALVAFMLSYSALSHNADSWSIVPLVLFAVGSLPAYRVISGALLRRQNDGNRSSENHSTLIFRRGVPVGAIIAARNEYNTQVLLIGSRTGSTTPEN</sequence>
<proteinExistence type="predicted"/>
<feature type="transmembrane region" description="Helical" evidence="1">
    <location>
        <begin position="349"/>
        <end position="369"/>
    </location>
</feature>
<protein>
    <submittedName>
        <fullName evidence="2">Uncharacterized protein</fullName>
    </submittedName>
</protein>
<feature type="transmembrane region" description="Helical" evidence="1">
    <location>
        <begin position="19"/>
        <end position="41"/>
    </location>
</feature>
<keyword evidence="1" id="KW-1133">Transmembrane helix</keyword>
<keyword evidence="1" id="KW-0812">Transmembrane</keyword>
<feature type="transmembrane region" description="Helical" evidence="1">
    <location>
        <begin position="61"/>
        <end position="87"/>
    </location>
</feature>
<dbReference type="STRING" id="1544413.Clow_02033"/>
<feature type="transmembrane region" description="Helical" evidence="1">
    <location>
        <begin position="163"/>
        <end position="184"/>
    </location>
</feature>
<feature type="transmembrane region" description="Helical" evidence="1">
    <location>
        <begin position="229"/>
        <end position="249"/>
    </location>
</feature>
<keyword evidence="1" id="KW-0472">Membrane</keyword>
<gene>
    <name evidence="2" type="ORF">Clow_02033</name>
</gene>
<accession>A0A0Q0TZQ7</accession>
<keyword evidence="3" id="KW-1185">Reference proteome</keyword>
<name>A0A0Q0TZQ7_9CORY</name>
<feature type="transmembrane region" description="Helical" evidence="1">
    <location>
        <begin position="126"/>
        <end position="151"/>
    </location>
</feature>
<dbReference type="PATRIC" id="fig|1544413.3.peg.2037"/>
<evidence type="ECO:0000256" key="1">
    <source>
        <dbReference type="SAM" id="Phobius"/>
    </source>
</evidence>
<evidence type="ECO:0000313" key="2">
    <source>
        <dbReference type="EMBL" id="KQB84775.1"/>
    </source>
</evidence>
<feature type="transmembrane region" description="Helical" evidence="1">
    <location>
        <begin position="326"/>
        <end position="343"/>
    </location>
</feature>
<dbReference type="EMBL" id="LKEV01000007">
    <property type="protein sequence ID" value="KQB84775.1"/>
    <property type="molecule type" value="Genomic_DNA"/>
</dbReference>
<dbReference type="Proteomes" id="UP000050488">
    <property type="component" value="Unassembled WGS sequence"/>
</dbReference>
<reference evidence="2 3" key="1">
    <citation type="submission" date="2015-10" db="EMBL/GenBank/DDBJ databases">
        <title>Corynebacteirum lowii and Corynebacterium oculi species nova, derived from human clinical disease and and emended description of Corynebacterium mastiditis.</title>
        <authorList>
            <person name="Bernard K."/>
            <person name="Pacheco A.L."/>
            <person name="Mcdougall C."/>
            <person name="Burtx T."/>
            <person name="Weibe D."/>
            <person name="Tyler S."/>
            <person name="Olson A.B."/>
            <person name="Cnockaert M."/>
            <person name="Eguchi H."/>
            <person name="Kuwahara T."/>
            <person name="Nakayama-Imaohji H."/>
            <person name="Boudewijins M."/>
            <person name="Van Hoecke F."/>
            <person name="Bernier A.-M."/>
            <person name="Vandamme P."/>
        </authorList>
    </citation>
    <scope>NUCLEOTIDE SEQUENCE [LARGE SCALE GENOMIC DNA]</scope>
    <source>
        <strain evidence="2 3">NML 130206</strain>
    </source>
</reference>
<comment type="caution">
    <text evidence="2">The sequence shown here is derived from an EMBL/GenBank/DDBJ whole genome shotgun (WGS) entry which is preliminary data.</text>
</comment>